<sequence>MTLRKRSHTQVPIWIKLQHLPVELWTPDGLSTVASSVGWPLYPNAITKAGTRLDYARVCVLIDFSSTLPKHLIILTPDEDGGEHPCRVDIEYEWVPKKCVDCRALGHSVTECPSRKKATRPPVIVFVQKPQPTAQTRVPVERMDPPTEQAVMRGPDRSPPMDDSACTGKEIVVFNPFDALSNLDDVVESERGPNSSSPCDGLP</sequence>
<organism evidence="2">
    <name type="scientific">Sesamum latifolium</name>
    <dbReference type="NCBI Taxonomy" id="2727402"/>
    <lineage>
        <taxon>Eukaryota</taxon>
        <taxon>Viridiplantae</taxon>
        <taxon>Streptophyta</taxon>
        <taxon>Embryophyta</taxon>
        <taxon>Tracheophyta</taxon>
        <taxon>Spermatophyta</taxon>
        <taxon>Magnoliopsida</taxon>
        <taxon>eudicotyledons</taxon>
        <taxon>Gunneridae</taxon>
        <taxon>Pentapetalae</taxon>
        <taxon>asterids</taxon>
        <taxon>lamiids</taxon>
        <taxon>Lamiales</taxon>
        <taxon>Pedaliaceae</taxon>
        <taxon>Sesamum</taxon>
    </lineage>
</organism>
<evidence type="ECO:0000313" key="2">
    <source>
        <dbReference type="EMBL" id="KAL0405914.1"/>
    </source>
</evidence>
<proteinExistence type="predicted"/>
<comment type="caution">
    <text evidence="2">The sequence shown here is derived from an EMBL/GenBank/DDBJ whole genome shotgun (WGS) entry which is preliminary data.</text>
</comment>
<dbReference type="PANTHER" id="PTHR31286:SF165">
    <property type="entry name" value="DUF4283 DOMAIN-CONTAINING PROTEIN"/>
    <property type="match status" value="1"/>
</dbReference>
<reference evidence="2" key="2">
    <citation type="journal article" date="2024" name="Plant">
        <title>Genomic evolution and insights into agronomic trait innovations of Sesamum species.</title>
        <authorList>
            <person name="Miao H."/>
            <person name="Wang L."/>
            <person name="Qu L."/>
            <person name="Liu H."/>
            <person name="Sun Y."/>
            <person name="Le M."/>
            <person name="Wang Q."/>
            <person name="Wei S."/>
            <person name="Zheng Y."/>
            <person name="Lin W."/>
            <person name="Duan Y."/>
            <person name="Cao H."/>
            <person name="Xiong S."/>
            <person name="Wang X."/>
            <person name="Wei L."/>
            <person name="Li C."/>
            <person name="Ma Q."/>
            <person name="Ju M."/>
            <person name="Zhao R."/>
            <person name="Li G."/>
            <person name="Mu C."/>
            <person name="Tian Q."/>
            <person name="Mei H."/>
            <person name="Zhang T."/>
            <person name="Gao T."/>
            <person name="Zhang H."/>
        </authorList>
    </citation>
    <scope>NUCLEOTIDE SEQUENCE</scope>
    <source>
        <strain evidence="2">KEN1</strain>
    </source>
</reference>
<reference evidence="2" key="1">
    <citation type="submission" date="2020-06" db="EMBL/GenBank/DDBJ databases">
        <authorList>
            <person name="Li T."/>
            <person name="Hu X."/>
            <person name="Zhang T."/>
            <person name="Song X."/>
            <person name="Zhang H."/>
            <person name="Dai N."/>
            <person name="Sheng W."/>
            <person name="Hou X."/>
            <person name="Wei L."/>
        </authorList>
    </citation>
    <scope>NUCLEOTIDE SEQUENCE</scope>
    <source>
        <strain evidence="2">KEN1</strain>
        <tissue evidence="2">Leaf</tissue>
    </source>
</reference>
<name>A0AAW2TN55_9LAMI</name>
<protein>
    <recommendedName>
        <fullName evidence="3">DUF4283 domain-containing protein</fullName>
    </recommendedName>
</protein>
<feature type="region of interest" description="Disordered" evidence="1">
    <location>
        <begin position="147"/>
        <end position="166"/>
    </location>
</feature>
<dbReference type="EMBL" id="JACGWN010000014">
    <property type="protein sequence ID" value="KAL0405914.1"/>
    <property type="molecule type" value="Genomic_DNA"/>
</dbReference>
<accession>A0AAW2TN55</accession>
<evidence type="ECO:0000256" key="1">
    <source>
        <dbReference type="SAM" id="MobiDB-lite"/>
    </source>
</evidence>
<gene>
    <name evidence="2" type="ORF">Slati_3905300</name>
</gene>
<evidence type="ECO:0008006" key="3">
    <source>
        <dbReference type="Google" id="ProtNLM"/>
    </source>
</evidence>
<dbReference type="InterPro" id="IPR040256">
    <property type="entry name" value="At4g02000-like"/>
</dbReference>
<dbReference type="AlphaFoldDB" id="A0AAW2TN55"/>
<dbReference type="PANTHER" id="PTHR31286">
    <property type="entry name" value="GLYCINE-RICH CELL WALL STRUCTURAL PROTEIN 1.8-LIKE"/>
    <property type="match status" value="1"/>
</dbReference>